<dbReference type="GeneID" id="33938325"/>
<dbReference type="RefSeq" id="WP_038631187.1">
    <property type="nucleotide sequence ID" value="NZ_CP006664.1"/>
</dbReference>
<dbReference type="EMBL" id="CP006664">
    <property type="protein sequence ID" value="AIJ07047.1"/>
    <property type="molecule type" value="Genomic_DNA"/>
</dbReference>
<proteinExistence type="predicted"/>
<reference evidence="1 2" key="1">
    <citation type="journal article" date="2012" name="PLoS ONE">
        <title>Edwardsiella comparative phylogenomics reveal the new intra/inter-species taxonomic relationships, virulence evolution and niche adaptation mechanisms.</title>
        <authorList>
            <person name="Yang M."/>
            <person name="Lv Y."/>
            <person name="Xiao J."/>
            <person name="Wu H."/>
            <person name="Zheng H."/>
            <person name="Liu Q."/>
            <person name="Zhang Y."/>
            <person name="Wang Q."/>
        </authorList>
    </citation>
    <scope>NUCLEOTIDE SEQUENCE [LARGE SCALE GENOMIC DNA]</scope>
    <source>
        <strain evidence="2">080813</strain>
    </source>
</reference>
<dbReference type="HOGENOM" id="CLU_1330211_0_0_6"/>
<dbReference type="KEGG" id="ete:ETEE_0573"/>
<gene>
    <name evidence="1" type="ORF">ETEE_0573</name>
</gene>
<dbReference type="AlphaFoldDB" id="A0A076LJR9"/>
<protein>
    <submittedName>
        <fullName evidence="1">Uncharacterized protein</fullName>
    </submittedName>
</protein>
<evidence type="ECO:0000313" key="1">
    <source>
        <dbReference type="EMBL" id="AIJ07047.1"/>
    </source>
</evidence>
<organism evidence="1 2">
    <name type="scientific">Edwardsiella anguillarum ET080813</name>
    <dbReference type="NCBI Taxonomy" id="667120"/>
    <lineage>
        <taxon>Bacteria</taxon>
        <taxon>Pseudomonadati</taxon>
        <taxon>Pseudomonadota</taxon>
        <taxon>Gammaproteobacteria</taxon>
        <taxon>Enterobacterales</taxon>
        <taxon>Hafniaceae</taxon>
        <taxon>Edwardsiella</taxon>
    </lineage>
</organism>
<sequence length="206" mass="22310">MNKRQVSVGIGLSLGLWLSGAAQGFVVSNGGYTLEESLELSAHIDMGSHVVQPVQVISQTPLFQQVAYDARRHRFEDMGIALRAIGEQNSQPLLLEIVNDQYQCASLSQTLYTPFTLAAVNQGYRYGVETGGRSVARLDSSGPRQHRFEPGEWQRAGDVAGIAANRFILDFYLRVVLPELSQVPVGGVGVPIVCSGQVTLLVSVPL</sequence>
<name>A0A076LJR9_9GAMM</name>
<evidence type="ECO:0000313" key="2">
    <source>
        <dbReference type="Proteomes" id="UP000028681"/>
    </source>
</evidence>
<dbReference type="Proteomes" id="UP000028681">
    <property type="component" value="Chromosome"/>
</dbReference>
<accession>A0A076LJR9</accession>